<accession>A0A4R5BJS6</accession>
<organism evidence="4 5">
    <name type="scientific">Actinomadura darangshiensis</name>
    <dbReference type="NCBI Taxonomy" id="705336"/>
    <lineage>
        <taxon>Bacteria</taxon>
        <taxon>Bacillati</taxon>
        <taxon>Actinomycetota</taxon>
        <taxon>Actinomycetes</taxon>
        <taxon>Streptosporangiales</taxon>
        <taxon>Thermomonosporaceae</taxon>
        <taxon>Actinomadura</taxon>
    </lineage>
</organism>
<evidence type="ECO:0000313" key="5">
    <source>
        <dbReference type="Proteomes" id="UP000295578"/>
    </source>
</evidence>
<name>A0A4R5BJS6_9ACTN</name>
<dbReference type="RefSeq" id="WP_132196532.1">
    <property type="nucleotide sequence ID" value="NZ_SMKY01000035.1"/>
</dbReference>
<feature type="region of interest" description="Disordered" evidence="3">
    <location>
        <begin position="370"/>
        <end position="389"/>
    </location>
</feature>
<keyword evidence="5" id="KW-1185">Reference proteome</keyword>
<dbReference type="Proteomes" id="UP000295578">
    <property type="component" value="Unassembled WGS sequence"/>
</dbReference>
<dbReference type="GO" id="GO:0005737">
    <property type="term" value="C:cytoplasm"/>
    <property type="evidence" value="ECO:0007669"/>
    <property type="project" value="UniProtKB-SubCell"/>
</dbReference>
<evidence type="ECO:0000313" key="4">
    <source>
        <dbReference type="EMBL" id="TDD85593.1"/>
    </source>
</evidence>
<proteinExistence type="predicted"/>
<dbReference type="InterPro" id="IPR044159">
    <property type="entry name" value="IQM"/>
</dbReference>
<evidence type="ECO:0000256" key="2">
    <source>
        <dbReference type="ARBA" id="ARBA00022490"/>
    </source>
</evidence>
<evidence type="ECO:0000256" key="3">
    <source>
        <dbReference type="SAM" id="MobiDB-lite"/>
    </source>
</evidence>
<dbReference type="PANTHER" id="PTHR31250">
    <property type="entry name" value="IQ DOMAIN-CONTAINING PROTEIN IQM3"/>
    <property type="match status" value="1"/>
</dbReference>
<keyword evidence="2" id="KW-0963">Cytoplasm</keyword>
<protein>
    <submittedName>
        <fullName evidence="4">Uncharacterized protein</fullName>
    </submittedName>
</protein>
<comment type="subcellular location">
    <subcellularLocation>
        <location evidence="1">Cytoplasm</location>
    </subcellularLocation>
</comment>
<dbReference type="OrthoDB" id="3917849at2"/>
<gene>
    <name evidence="4" type="ORF">E1293_10835</name>
</gene>
<dbReference type="EMBL" id="SMKY01000035">
    <property type="protein sequence ID" value="TDD85593.1"/>
    <property type="molecule type" value="Genomic_DNA"/>
</dbReference>
<evidence type="ECO:0000256" key="1">
    <source>
        <dbReference type="ARBA" id="ARBA00004496"/>
    </source>
</evidence>
<dbReference type="PANTHER" id="PTHR31250:SF27">
    <property type="entry name" value="IQ DOMAIN-CONTAINING PROTEIN IQM5"/>
    <property type="match status" value="1"/>
</dbReference>
<reference evidence="4 5" key="1">
    <citation type="submission" date="2019-03" db="EMBL/GenBank/DDBJ databases">
        <title>Draft genome sequences of novel Actinobacteria.</title>
        <authorList>
            <person name="Sahin N."/>
            <person name="Ay H."/>
            <person name="Saygin H."/>
        </authorList>
    </citation>
    <scope>NUCLEOTIDE SEQUENCE [LARGE SCALE GENOMIC DNA]</scope>
    <source>
        <strain evidence="4 5">DSM 45941</strain>
    </source>
</reference>
<sequence>MIDPEKMPVPGVHLGDVEVVAAALKRDGGRVAGLGHDVDAAWQGLAGVNEAPEAAELFRASRPVVAHGRALGDELGIVGDALAVFVDEVRPVVARLHGLRVAARDFRMEVDGDGDGDFGDWRDDGDKVDRNNKLSNDALVALAQYQEAERACANKITAIFGGTRFVPSGPFIPRGREKYGLGEVPQDVETPWATPQERDKPWYEDVWDGFAEFGEGAADIFGDLVGLHGQDGWLNAWGTEGSWWGNIKGNYPRMLVGLGNLERSLGTRDGWVELAHSIVPWREWDDRPGYVITHGGLSGLALLFAGKSLSRFKRTAPGGFDLFPGKGLGGKLDRPADLNTAHSQTLGHINVGRPHETPPDGTVGLAADRPPGGHVSEQAAGVPSPRTTGPAYPTTPMSPRFVGEDLPGNEIWDGSRVVRYLDAFRREGYRIWVDDEGLLRDTGGRLYDTTESSWRSKALFVMDRLGNIYASRTFAPGGFHHSSFLAGGPVTAAGELTAVNGRLEMINDFSGHYKPNVEDMTRTIERLRAAGVAISDDMIRRMRRR</sequence>
<comment type="caution">
    <text evidence="4">The sequence shown here is derived from an EMBL/GenBank/DDBJ whole genome shotgun (WGS) entry which is preliminary data.</text>
</comment>
<dbReference type="AlphaFoldDB" id="A0A4R5BJS6"/>